<dbReference type="GO" id="GO:0034399">
    <property type="term" value="C:nuclear periphery"/>
    <property type="evidence" value="ECO:0007669"/>
    <property type="project" value="EnsemblFungi"/>
</dbReference>
<evidence type="ECO:0000256" key="6">
    <source>
        <dbReference type="SAM" id="Coils"/>
    </source>
</evidence>
<sequence length="889" mass="98142">MVEKKEVAIPVPAADNSPMEEDKPLKKTPKELKDAPIKDIKEELSEEDQELKTQLEMLIERLKESDTKLYNPTLETLRTLILTSTSSMTSVPKPLKYLRPLYPDMVAIHDSWPDNADKRFLADILSILAMTYDDDKLDTLKYRQVGSKNAIGSWGHEYVRHLSTEIGLEYTRRQEKEAETEDLVELALEVAPFFLAHNAEADAVDLLLQLDIVPKLVGFVDKNSYKRVCLYIASCVNYLESPDDAICLRTAHDIYLKHDKYAEALLIAIRMSDKTLIQNLFDNCQDPLLKKQLAFMLARQQIFVETEDEDLQNCINNTHLTTHFINLARELDLMEPKTPEDIYKSHLEHKRSAGAAQVDSARQNLASTFVNAFVNAGFGVDKLMLPEEDDGGWIFKNKDHGMMSASASLGMLLLWDVDMGLNQIDKYIYSEDENIRAGALLAVGIVNSGVRNLADPALAVLSEHLEDSKSVANRVAAIQGLGLAYAGSAREELSELLLPIVSNPDLAMELASFAALALGQIFVGTCDGEITSTILQTMLERADGQLGETFGRFMGLGLGLLHLGTRGQCDVTLETLKAVEHPIAKKTSVIVEICAYAGSGDVLHIQRMLHYCNDHIDSESGGDDEFQAFAVIGIALIALGEDIGAEMALRSFTHLMHYGEPVIRKAVPLAIGLLCASNPVLSVLDTLGKYSHDTDIEVALNSIFAMGMVGAGTNNARVAQMLRHLASYYHKDASCLFVVRIAQGLLHMGKGTLTINPLNTDRQIMSNVALAGLLTTLVAFTDVKTLILGRHHYLLYSLVTAMYPRFLITLNEELETETVAVRVGQAVDVVGQAGRPKTITGFQTHSTPVLLAYSERAELSTEEYLSQAPILEGIVLLKKNPDYVEEVKA</sequence>
<feature type="domain" description="26S proteasome non-ATPase regulatory subunit RPN1 C-terminal" evidence="9">
    <location>
        <begin position="830"/>
        <end position="883"/>
    </location>
</feature>
<evidence type="ECO:0000256" key="5">
    <source>
        <dbReference type="PIRNR" id="PIRNR015965"/>
    </source>
</evidence>
<dbReference type="OrthoDB" id="10252509at2759"/>
<protein>
    <recommendedName>
        <fullName evidence="5">26S proteasome regulatory subunit RPN1</fullName>
    </recommendedName>
</protein>
<dbReference type="Pfam" id="PF17781">
    <property type="entry name" value="RPN1_RPN2_N"/>
    <property type="match status" value="1"/>
</dbReference>
<dbReference type="GO" id="GO:0008540">
    <property type="term" value="C:proteasome regulatory particle, base subcomplex"/>
    <property type="evidence" value="ECO:0007669"/>
    <property type="project" value="UniProtKB-UniRule"/>
</dbReference>
<gene>
    <name evidence="10" type="ORF">K457DRAFT_33193</name>
</gene>
<dbReference type="InterPro" id="IPR041433">
    <property type="entry name" value="RPN1_C"/>
</dbReference>
<dbReference type="EMBL" id="KV442050">
    <property type="protein sequence ID" value="OAQ28234.1"/>
    <property type="molecule type" value="Genomic_DNA"/>
</dbReference>
<feature type="coiled-coil region" evidence="6">
    <location>
        <begin position="37"/>
        <end position="65"/>
    </location>
</feature>
<dbReference type="PANTHER" id="PTHR10943:SF1">
    <property type="entry name" value="26S PROTEASOME NON-ATPASE REGULATORY SUBUNIT 2"/>
    <property type="match status" value="1"/>
</dbReference>
<evidence type="ECO:0000256" key="3">
    <source>
        <dbReference type="ARBA" id="ARBA00022942"/>
    </source>
</evidence>
<evidence type="ECO:0000313" key="11">
    <source>
        <dbReference type="Proteomes" id="UP000078512"/>
    </source>
</evidence>
<dbReference type="GO" id="GO:0043161">
    <property type="term" value="P:proteasome-mediated ubiquitin-dependent protein catabolic process"/>
    <property type="evidence" value="ECO:0007669"/>
    <property type="project" value="EnsemblFungi"/>
</dbReference>
<dbReference type="Pfam" id="PF18051">
    <property type="entry name" value="RPN1_C"/>
    <property type="match status" value="1"/>
</dbReference>
<dbReference type="Gene3D" id="1.25.10.10">
    <property type="entry name" value="Leucine-rich Repeat Variant"/>
    <property type="match status" value="1"/>
</dbReference>
<feature type="compositionally biased region" description="Basic and acidic residues" evidence="7">
    <location>
        <begin position="20"/>
        <end position="37"/>
    </location>
</feature>
<dbReference type="PIRSF" id="PIRSF015965">
    <property type="entry name" value="26S_Psome_Rpn1"/>
    <property type="match status" value="1"/>
</dbReference>
<organism evidence="10 11">
    <name type="scientific">Linnemannia elongata AG-77</name>
    <dbReference type="NCBI Taxonomy" id="1314771"/>
    <lineage>
        <taxon>Eukaryota</taxon>
        <taxon>Fungi</taxon>
        <taxon>Fungi incertae sedis</taxon>
        <taxon>Mucoromycota</taxon>
        <taxon>Mortierellomycotina</taxon>
        <taxon>Mortierellomycetes</taxon>
        <taxon>Mortierellales</taxon>
        <taxon>Mortierellaceae</taxon>
        <taxon>Linnemannia</taxon>
    </lineage>
</organism>
<accession>A0A197JVB4</accession>
<dbReference type="GO" id="GO:0042176">
    <property type="term" value="P:regulation of protein catabolic process"/>
    <property type="evidence" value="ECO:0007669"/>
    <property type="project" value="InterPro"/>
</dbReference>
<dbReference type="GO" id="GO:0034515">
    <property type="term" value="C:proteasome storage granule"/>
    <property type="evidence" value="ECO:0007669"/>
    <property type="project" value="EnsemblFungi"/>
</dbReference>
<dbReference type="STRING" id="1314771.A0A197JVB4"/>
<name>A0A197JVB4_9FUNG</name>
<dbReference type="FunFam" id="1.25.10.10:FF:000026">
    <property type="entry name" value="26S proteasome non-ATPase regulatory subunit 2"/>
    <property type="match status" value="1"/>
</dbReference>
<dbReference type="GO" id="GO:0030234">
    <property type="term" value="F:enzyme regulator activity"/>
    <property type="evidence" value="ECO:0007669"/>
    <property type="project" value="UniProtKB-UniRule"/>
</dbReference>
<dbReference type="InterPro" id="IPR016643">
    <property type="entry name" value="26S_Psome_Rpn1"/>
</dbReference>
<evidence type="ECO:0000256" key="1">
    <source>
        <dbReference type="ARBA" id="ARBA00005460"/>
    </source>
</evidence>
<evidence type="ECO:0000256" key="4">
    <source>
        <dbReference type="ARBA" id="ARBA00057191"/>
    </source>
</evidence>
<dbReference type="GO" id="GO:0030674">
    <property type="term" value="F:protein-macromolecule adaptor activity"/>
    <property type="evidence" value="ECO:0007669"/>
    <property type="project" value="EnsemblFungi"/>
</dbReference>
<comment type="function">
    <text evidence="4 5">Acts as a regulatory subunit of the 26 proteasome which is involved in the ATP-dependent degradation of ubiquitinated proteins.</text>
</comment>
<feature type="domain" description="RPN1 N-terminal" evidence="8">
    <location>
        <begin position="55"/>
        <end position="348"/>
    </location>
</feature>
<dbReference type="InterPro" id="IPR040892">
    <property type="entry name" value="RPN1_N"/>
</dbReference>
<evidence type="ECO:0000259" key="8">
    <source>
        <dbReference type="Pfam" id="PF17781"/>
    </source>
</evidence>
<dbReference type="InterPro" id="IPR011989">
    <property type="entry name" value="ARM-like"/>
</dbReference>
<dbReference type="Proteomes" id="UP000078512">
    <property type="component" value="Unassembled WGS sequence"/>
</dbReference>
<keyword evidence="3 5" id="KW-0647">Proteasome</keyword>
<keyword evidence="6" id="KW-0175">Coiled coil</keyword>
<dbReference type="PANTHER" id="PTHR10943">
    <property type="entry name" value="26S PROTEASOME NON-ATPASE REGULATORY SUBUNIT"/>
    <property type="match status" value="1"/>
</dbReference>
<dbReference type="SUPFAM" id="SSF48371">
    <property type="entry name" value="ARM repeat"/>
    <property type="match status" value="1"/>
</dbReference>
<proteinExistence type="inferred from homology"/>
<feature type="region of interest" description="Disordered" evidence="7">
    <location>
        <begin position="1"/>
        <end position="37"/>
    </location>
</feature>
<comment type="similarity">
    <text evidence="1 5">Belongs to the proteasome subunit S2 family.</text>
</comment>
<dbReference type="AlphaFoldDB" id="A0A197JVB4"/>
<keyword evidence="11" id="KW-1185">Reference proteome</keyword>
<dbReference type="InterPro" id="IPR016024">
    <property type="entry name" value="ARM-type_fold"/>
</dbReference>
<evidence type="ECO:0000256" key="7">
    <source>
        <dbReference type="SAM" id="MobiDB-lite"/>
    </source>
</evidence>
<keyword evidence="2" id="KW-0677">Repeat</keyword>
<reference evidence="10 11" key="1">
    <citation type="submission" date="2016-05" db="EMBL/GenBank/DDBJ databases">
        <title>Genome sequencing reveals origins of a unique bacterial endosymbiosis in the earliest lineages of terrestrial Fungi.</title>
        <authorList>
            <consortium name="DOE Joint Genome Institute"/>
            <person name="Uehling J."/>
            <person name="Gryganskyi A."/>
            <person name="Hameed K."/>
            <person name="Tschaplinski T."/>
            <person name="Misztal P."/>
            <person name="Wu S."/>
            <person name="Desiro A."/>
            <person name="Vande Pol N."/>
            <person name="Du Z.-Y."/>
            <person name="Zienkiewicz A."/>
            <person name="Zienkiewicz K."/>
            <person name="Morin E."/>
            <person name="Tisserant E."/>
            <person name="Splivallo R."/>
            <person name="Hainaut M."/>
            <person name="Henrissat B."/>
            <person name="Ohm R."/>
            <person name="Kuo A."/>
            <person name="Yan J."/>
            <person name="Lipzen A."/>
            <person name="Nolan M."/>
            <person name="Labutti K."/>
            <person name="Barry K."/>
            <person name="Goldstein A."/>
            <person name="Labbe J."/>
            <person name="Schadt C."/>
            <person name="Tuskan G."/>
            <person name="Grigoriev I."/>
            <person name="Martin F."/>
            <person name="Vilgalys R."/>
            <person name="Bonito G."/>
        </authorList>
    </citation>
    <scope>NUCLEOTIDE SEQUENCE [LARGE SCALE GENOMIC DNA]</scope>
    <source>
        <strain evidence="10 11">AG-77</strain>
    </source>
</reference>
<evidence type="ECO:0000256" key="2">
    <source>
        <dbReference type="ARBA" id="ARBA00022737"/>
    </source>
</evidence>
<evidence type="ECO:0000313" key="10">
    <source>
        <dbReference type="EMBL" id="OAQ28234.1"/>
    </source>
</evidence>
<evidence type="ECO:0000259" key="9">
    <source>
        <dbReference type="Pfam" id="PF18051"/>
    </source>
</evidence>